<keyword evidence="3" id="KW-1185">Reference proteome</keyword>
<evidence type="ECO:0000256" key="1">
    <source>
        <dbReference type="SAM" id="SignalP"/>
    </source>
</evidence>
<comment type="caution">
    <text evidence="2">The sequence shown here is derived from an EMBL/GenBank/DDBJ whole genome shotgun (WGS) entry which is preliminary data.</text>
</comment>
<reference evidence="2" key="1">
    <citation type="submission" date="2020-12" db="EMBL/GenBank/DDBJ databases">
        <title>Metabolic potential, ecology and presence of endohyphal bacteria is reflected in genomic diversity of Mucoromycotina.</title>
        <authorList>
            <person name="Muszewska A."/>
            <person name="Okrasinska A."/>
            <person name="Steczkiewicz K."/>
            <person name="Drgas O."/>
            <person name="Orlowska M."/>
            <person name="Perlinska-Lenart U."/>
            <person name="Aleksandrzak-Piekarczyk T."/>
            <person name="Szatraj K."/>
            <person name="Zielenkiewicz U."/>
            <person name="Pilsyk S."/>
            <person name="Malc E."/>
            <person name="Mieczkowski P."/>
            <person name="Kruszewska J.S."/>
            <person name="Biernat P."/>
            <person name="Pawlowska J."/>
        </authorList>
    </citation>
    <scope>NUCLEOTIDE SEQUENCE</scope>
    <source>
        <strain evidence="2">CBS 226.32</strain>
    </source>
</reference>
<dbReference type="AlphaFoldDB" id="A0A8H7REK4"/>
<name>A0A8H7REK4_9FUNG</name>
<proteinExistence type="predicted"/>
<accession>A0A8H7REK4</accession>
<gene>
    <name evidence="2" type="ORF">INT46_011463</name>
</gene>
<evidence type="ECO:0000313" key="3">
    <source>
        <dbReference type="Proteomes" id="UP000650833"/>
    </source>
</evidence>
<dbReference type="OrthoDB" id="10433686at2759"/>
<sequence>MAIVQVSILLALYRLTGSFRELGIPQKDMPIMQQKIEANDVRRMRCTKKKFRKPVNNRNRLSQTLRITKNCSRTKQKYFARINKALAKLNNLEKRNSLLDYALSDLQAAMNANNAKAKIKTEELQRYCYNLNYKIKTFKKKTNSEQSQFKRYVKGAQADQQKFRAEAGNLFNDIENEFDNINDNIGTRLCNVENRVLTLIEEKIRLQKRRGWCGKSTQND</sequence>
<protein>
    <submittedName>
        <fullName evidence="2">Uncharacterized protein</fullName>
    </submittedName>
</protein>
<dbReference type="Proteomes" id="UP000650833">
    <property type="component" value="Unassembled WGS sequence"/>
</dbReference>
<evidence type="ECO:0000313" key="2">
    <source>
        <dbReference type="EMBL" id="KAG2209065.1"/>
    </source>
</evidence>
<feature type="signal peptide" evidence="1">
    <location>
        <begin position="1"/>
        <end position="18"/>
    </location>
</feature>
<keyword evidence="1" id="KW-0732">Signal</keyword>
<dbReference type="EMBL" id="JAEPRC010000102">
    <property type="protein sequence ID" value="KAG2209065.1"/>
    <property type="molecule type" value="Genomic_DNA"/>
</dbReference>
<organism evidence="2 3">
    <name type="scientific">Mucor plumbeus</name>
    <dbReference type="NCBI Taxonomy" id="97098"/>
    <lineage>
        <taxon>Eukaryota</taxon>
        <taxon>Fungi</taxon>
        <taxon>Fungi incertae sedis</taxon>
        <taxon>Mucoromycota</taxon>
        <taxon>Mucoromycotina</taxon>
        <taxon>Mucoromycetes</taxon>
        <taxon>Mucorales</taxon>
        <taxon>Mucorineae</taxon>
        <taxon>Mucoraceae</taxon>
        <taxon>Mucor</taxon>
    </lineage>
</organism>
<feature type="chain" id="PRO_5034193787" evidence="1">
    <location>
        <begin position="19"/>
        <end position="220"/>
    </location>
</feature>